<evidence type="ECO:0000256" key="10">
    <source>
        <dbReference type="RuleBase" id="RU000418"/>
    </source>
</evidence>
<keyword evidence="6" id="KW-0143">Chaperone</keyword>
<gene>
    <name evidence="13" type="ORF">ADEAN_000177500</name>
</gene>
<dbReference type="NCBIfam" id="TIGR02348">
    <property type="entry name" value="GroEL"/>
    <property type="match status" value="1"/>
</dbReference>
<dbReference type="NCBIfam" id="NF000592">
    <property type="entry name" value="PRK00013.1"/>
    <property type="match status" value="1"/>
</dbReference>
<evidence type="ECO:0000256" key="3">
    <source>
        <dbReference type="ARBA" id="ARBA00022840"/>
    </source>
</evidence>
<dbReference type="SUPFAM" id="SSF52029">
    <property type="entry name" value="GroEL apical domain-like"/>
    <property type="match status" value="1"/>
</dbReference>
<reference evidence="13 14" key="1">
    <citation type="submission" date="2020-08" db="EMBL/GenBank/DDBJ databases">
        <authorList>
            <person name="Newling K."/>
            <person name="Davey J."/>
            <person name="Forrester S."/>
        </authorList>
    </citation>
    <scope>NUCLEOTIDE SEQUENCE [LARGE SCALE GENOMIC DNA]</scope>
    <source>
        <strain evidence="14">Crithidia deanei Carvalho (ATCC PRA-265)</strain>
    </source>
</reference>
<sequence>MSGPKGLSMAYCHTCKVTLCTSLVVPGFCSLIPFFYFHLLVYRHYSLMCDGILPVTILSYPPTIIFFSVVLFHSYYSIMFRSVVRRQAKDIAFGESARARMQKGVTRAVAAVATTMGPKGRNVIIEQQYGSPRVTKDGVSVARAIDFEDHFENMGAQLLKQVCNQTNDLAGDGTTTAAVLVDSIFGEGLKCIARGTNPIDMKRGMDVAVQYVQTSILKQARQVNDHSQIVRVATISANGDTTVGEMIGQAMEKVGRDGVITTKEGNTTETELEVVEGMKIDRGFSSPYFVTDPKAQKVELENAYVLVHSKKISSIHTLLPALNFVVQQNRPLLIIADDVESEALTTLILNKLQGKLKVCCVKAPGFGDTKEGMLLDISIFTGAKLLGAEGSSVDLDADNFDHTILGNVKKVTVSKDEAVILNGGGDAAAVQSQVELLRELAKNEPTQYNREKLQERLAKLSGGVAVIKVGGASEVEVGEKKDRVIDAVCATRAAVQEGIVPGGGVALLRASVELEKVANNETLTRDQRTGVQIIRNAIRLPAMRIAANAGKEGAVVVEKILEQTDAAVGYDAATDRYVNMFDAGIIDPARVVSVALNDASSVASLMMTAEAAVVQSAPEKKEKDAKKKSADDVEEEEEDVFNGSGLY</sequence>
<evidence type="ECO:0000256" key="2">
    <source>
        <dbReference type="ARBA" id="ARBA00022741"/>
    </source>
</evidence>
<evidence type="ECO:0000256" key="7">
    <source>
        <dbReference type="ARBA" id="ARBA00025467"/>
    </source>
</evidence>
<dbReference type="PRINTS" id="PR00298">
    <property type="entry name" value="CHAPERONIN60"/>
</dbReference>
<dbReference type="GO" id="GO:0140662">
    <property type="term" value="F:ATP-dependent protein folding chaperone"/>
    <property type="evidence" value="ECO:0007669"/>
    <property type="project" value="InterPro"/>
</dbReference>
<dbReference type="Gene3D" id="1.10.560.10">
    <property type="entry name" value="GroEL-like equatorial domain"/>
    <property type="match status" value="1"/>
</dbReference>
<evidence type="ECO:0000256" key="8">
    <source>
        <dbReference type="ARBA" id="ARBA00069579"/>
    </source>
</evidence>
<dbReference type="AlphaFoldDB" id="A0A7G2C3Q4"/>
<evidence type="ECO:0000313" key="13">
    <source>
        <dbReference type="EMBL" id="CAD2214330.1"/>
    </source>
</evidence>
<keyword evidence="12" id="KW-0812">Transmembrane</keyword>
<keyword evidence="14" id="KW-1185">Reference proteome</keyword>
<dbReference type="EMBL" id="LR877147">
    <property type="protein sequence ID" value="CAD2214330.1"/>
    <property type="molecule type" value="Genomic_DNA"/>
</dbReference>
<dbReference type="PANTHER" id="PTHR45633">
    <property type="entry name" value="60 KDA HEAT SHOCK PROTEIN, MITOCHONDRIAL"/>
    <property type="match status" value="1"/>
</dbReference>
<dbReference type="InterPro" id="IPR018370">
    <property type="entry name" value="Chaperonin_Cpn60_CS"/>
</dbReference>
<keyword evidence="12" id="KW-0472">Membrane</keyword>
<keyword evidence="5" id="KW-0346">Stress response</keyword>
<dbReference type="SUPFAM" id="SSF48592">
    <property type="entry name" value="GroEL equatorial domain-like"/>
    <property type="match status" value="1"/>
</dbReference>
<evidence type="ECO:0000256" key="6">
    <source>
        <dbReference type="ARBA" id="ARBA00023186"/>
    </source>
</evidence>
<dbReference type="VEuPathDB" id="TriTrypDB:ADEAN_000177500"/>
<dbReference type="CDD" id="cd03344">
    <property type="entry name" value="GroEL"/>
    <property type="match status" value="1"/>
</dbReference>
<feature type="region of interest" description="Disordered" evidence="11">
    <location>
        <begin position="614"/>
        <end position="647"/>
    </location>
</feature>
<feature type="compositionally biased region" description="Basic and acidic residues" evidence="11">
    <location>
        <begin position="618"/>
        <end position="631"/>
    </location>
</feature>
<accession>A0A7G2C3Q4</accession>
<proteinExistence type="inferred from homology"/>
<dbReference type="Proteomes" id="UP000515908">
    <property type="component" value="Chromosome 03"/>
</dbReference>
<evidence type="ECO:0000256" key="1">
    <source>
        <dbReference type="ARBA" id="ARBA00006607"/>
    </source>
</evidence>
<organism evidence="13 14">
    <name type="scientific">Angomonas deanei</name>
    <dbReference type="NCBI Taxonomy" id="59799"/>
    <lineage>
        <taxon>Eukaryota</taxon>
        <taxon>Discoba</taxon>
        <taxon>Euglenozoa</taxon>
        <taxon>Kinetoplastea</taxon>
        <taxon>Metakinetoplastina</taxon>
        <taxon>Trypanosomatida</taxon>
        <taxon>Trypanosomatidae</taxon>
        <taxon>Strigomonadinae</taxon>
        <taxon>Angomonas</taxon>
    </lineage>
</organism>
<protein>
    <recommendedName>
        <fullName evidence="8">Chaperonin HSP60, mitochondrial</fullName>
    </recommendedName>
    <alternativeName>
        <fullName evidence="9">groEL protein</fullName>
    </alternativeName>
</protein>
<dbReference type="HAMAP" id="MF_00600">
    <property type="entry name" value="CH60"/>
    <property type="match status" value="1"/>
</dbReference>
<dbReference type="InterPro" id="IPR002423">
    <property type="entry name" value="Cpn60/GroEL/TCP-1"/>
</dbReference>
<comment type="similarity">
    <text evidence="1 10">Belongs to the chaperonin (HSP60) family.</text>
</comment>
<dbReference type="FunFam" id="3.50.7.10:FF:000001">
    <property type="entry name" value="60 kDa chaperonin"/>
    <property type="match status" value="1"/>
</dbReference>
<dbReference type="NCBIfam" id="NF009489">
    <property type="entry name" value="PRK12851.1"/>
    <property type="match status" value="1"/>
</dbReference>
<evidence type="ECO:0000256" key="4">
    <source>
        <dbReference type="ARBA" id="ARBA00022946"/>
    </source>
</evidence>
<dbReference type="InterPro" id="IPR001844">
    <property type="entry name" value="Cpn60/GroEL"/>
</dbReference>
<dbReference type="GO" id="GO:0042026">
    <property type="term" value="P:protein refolding"/>
    <property type="evidence" value="ECO:0007669"/>
    <property type="project" value="InterPro"/>
</dbReference>
<dbReference type="SUPFAM" id="SSF54849">
    <property type="entry name" value="GroEL-intermediate domain like"/>
    <property type="match status" value="1"/>
</dbReference>
<dbReference type="InterPro" id="IPR027410">
    <property type="entry name" value="TCP-1-like_intermed_sf"/>
</dbReference>
<keyword evidence="4" id="KW-0809">Transit peptide</keyword>
<dbReference type="InterPro" id="IPR027413">
    <property type="entry name" value="GROEL-like_equatorial_sf"/>
</dbReference>
<dbReference type="Gene3D" id="3.30.260.10">
    <property type="entry name" value="TCP-1-like chaperonin intermediate domain"/>
    <property type="match status" value="1"/>
</dbReference>
<keyword evidence="3" id="KW-0067">ATP-binding</keyword>
<feature type="transmembrane region" description="Helical" evidence="12">
    <location>
        <begin position="17"/>
        <end position="37"/>
    </location>
</feature>
<dbReference type="NCBIfam" id="NF009487">
    <property type="entry name" value="PRK12849.1"/>
    <property type="match status" value="1"/>
</dbReference>
<dbReference type="Pfam" id="PF00118">
    <property type="entry name" value="Cpn60_TCP1"/>
    <property type="match status" value="1"/>
</dbReference>
<dbReference type="InterPro" id="IPR027409">
    <property type="entry name" value="GroEL-like_apical_dom_sf"/>
</dbReference>
<comment type="function">
    <text evidence="7">Implicated in mitochondrial protein import and macromolecular assembly. May facilitate the correct folding of imported proteins. May also prevent misfolding and promote the refolding and proper assembly of unfolded polypeptides generated under stress conditions in the mitochondrial matrix.</text>
</comment>
<dbReference type="PROSITE" id="PS00296">
    <property type="entry name" value="CHAPERONINS_CPN60"/>
    <property type="match status" value="1"/>
</dbReference>
<evidence type="ECO:0000256" key="11">
    <source>
        <dbReference type="SAM" id="MobiDB-lite"/>
    </source>
</evidence>
<evidence type="ECO:0000256" key="12">
    <source>
        <dbReference type="SAM" id="Phobius"/>
    </source>
</evidence>
<keyword evidence="2" id="KW-0547">Nucleotide-binding</keyword>
<feature type="transmembrane region" description="Helical" evidence="12">
    <location>
        <begin position="57"/>
        <end position="76"/>
    </location>
</feature>
<name>A0A7G2C3Q4_9TRYP</name>
<dbReference type="GO" id="GO:0005524">
    <property type="term" value="F:ATP binding"/>
    <property type="evidence" value="ECO:0007669"/>
    <property type="project" value="UniProtKB-KW"/>
</dbReference>
<evidence type="ECO:0000256" key="5">
    <source>
        <dbReference type="ARBA" id="ARBA00023016"/>
    </source>
</evidence>
<dbReference type="Gene3D" id="3.50.7.10">
    <property type="entry name" value="GroEL"/>
    <property type="match status" value="1"/>
</dbReference>
<keyword evidence="12" id="KW-1133">Transmembrane helix</keyword>
<evidence type="ECO:0000256" key="9">
    <source>
        <dbReference type="ARBA" id="ARBA00080006"/>
    </source>
</evidence>
<evidence type="ECO:0000313" key="14">
    <source>
        <dbReference type="Proteomes" id="UP000515908"/>
    </source>
</evidence>
<dbReference type="NCBIfam" id="NF009488">
    <property type="entry name" value="PRK12850.1"/>
    <property type="match status" value="1"/>
</dbReference>